<dbReference type="PROSITE" id="PS50188">
    <property type="entry name" value="B302_SPRY"/>
    <property type="match status" value="1"/>
</dbReference>
<dbReference type="PANTHER" id="PTHR25465">
    <property type="entry name" value="B-BOX DOMAIN CONTAINING"/>
    <property type="match status" value="1"/>
</dbReference>
<evidence type="ECO:0000256" key="1">
    <source>
        <dbReference type="ARBA" id="ARBA00022588"/>
    </source>
</evidence>
<dbReference type="InterPro" id="IPR003877">
    <property type="entry name" value="SPRY_dom"/>
</dbReference>
<dbReference type="InterPro" id="IPR006574">
    <property type="entry name" value="PRY"/>
</dbReference>
<dbReference type="Gene3D" id="2.60.120.920">
    <property type="match status" value="1"/>
</dbReference>
<accession>A0A672SAE6</accession>
<dbReference type="PRINTS" id="PR01407">
    <property type="entry name" value="BUTYPHLNCDUF"/>
</dbReference>
<reference evidence="10" key="2">
    <citation type="submission" date="2025-09" db="UniProtKB">
        <authorList>
            <consortium name="Ensembl"/>
        </authorList>
    </citation>
    <scope>IDENTIFICATION</scope>
</reference>
<evidence type="ECO:0000256" key="6">
    <source>
        <dbReference type="PROSITE-ProRule" id="PRU00175"/>
    </source>
</evidence>
<dbReference type="CDD" id="cd16040">
    <property type="entry name" value="SPRY_PRY_SNTX"/>
    <property type="match status" value="1"/>
</dbReference>
<dbReference type="Pfam" id="PF00622">
    <property type="entry name" value="SPRY"/>
    <property type="match status" value="1"/>
</dbReference>
<dbReference type="Pfam" id="PF15227">
    <property type="entry name" value="zf-C3HC4_4"/>
    <property type="match status" value="1"/>
</dbReference>
<dbReference type="Ensembl" id="ENSSGRT00000105123.1">
    <property type="protein sequence ID" value="ENSSGRP00000098803.1"/>
    <property type="gene ID" value="ENSSGRG00000049249.1"/>
</dbReference>
<dbReference type="Pfam" id="PF13765">
    <property type="entry name" value="PRY"/>
    <property type="match status" value="1"/>
</dbReference>
<dbReference type="PANTHER" id="PTHR25465:SF5">
    <property type="entry name" value="E3 UBIQUITIN_ISG15 LIGASE TRIM25-RELATED"/>
    <property type="match status" value="1"/>
</dbReference>
<dbReference type="SMART" id="SM00184">
    <property type="entry name" value="RING"/>
    <property type="match status" value="1"/>
</dbReference>
<dbReference type="Gene3D" id="3.30.40.10">
    <property type="entry name" value="Zinc/RING finger domain, C3HC4 (zinc finger)"/>
    <property type="match status" value="1"/>
</dbReference>
<reference evidence="10" key="1">
    <citation type="submission" date="2025-08" db="UniProtKB">
        <authorList>
            <consortium name="Ensembl"/>
        </authorList>
    </citation>
    <scope>IDENTIFICATION</scope>
</reference>
<keyword evidence="2" id="KW-0479">Metal-binding</keyword>
<evidence type="ECO:0000259" key="9">
    <source>
        <dbReference type="PROSITE" id="PS50188"/>
    </source>
</evidence>
<dbReference type="InterPro" id="IPR058030">
    <property type="entry name" value="TRIM8/14/16/25/29/45/65_CC"/>
</dbReference>
<evidence type="ECO:0000313" key="10">
    <source>
        <dbReference type="Ensembl" id="ENSSGRP00000098803.1"/>
    </source>
</evidence>
<feature type="domain" description="B30.2/SPRY" evidence="9">
    <location>
        <begin position="279"/>
        <end position="470"/>
    </location>
</feature>
<keyword evidence="5" id="KW-0391">Immunity</keyword>
<evidence type="ECO:0000256" key="2">
    <source>
        <dbReference type="ARBA" id="ARBA00022723"/>
    </source>
</evidence>
<dbReference type="SMART" id="SM00589">
    <property type="entry name" value="PRY"/>
    <property type="match status" value="1"/>
</dbReference>
<dbReference type="InterPro" id="IPR043136">
    <property type="entry name" value="B30.2/SPRY_sf"/>
</dbReference>
<keyword evidence="1" id="KW-0399">Innate immunity</keyword>
<evidence type="ECO:0000256" key="4">
    <source>
        <dbReference type="ARBA" id="ARBA00022833"/>
    </source>
</evidence>
<keyword evidence="4" id="KW-0862">Zinc</keyword>
<dbReference type="SUPFAM" id="SSF57850">
    <property type="entry name" value="RING/U-box"/>
    <property type="match status" value="1"/>
</dbReference>
<dbReference type="PROSITE" id="PS00518">
    <property type="entry name" value="ZF_RING_1"/>
    <property type="match status" value="1"/>
</dbReference>
<evidence type="ECO:0000256" key="5">
    <source>
        <dbReference type="ARBA" id="ARBA00022859"/>
    </source>
</evidence>
<evidence type="ECO:0000256" key="3">
    <source>
        <dbReference type="ARBA" id="ARBA00022771"/>
    </source>
</evidence>
<dbReference type="SMART" id="SM00449">
    <property type="entry name" value="SPRY"/>
    <property type="match status" value="1"/>
</dbReference>
<feature type="coiled-coil region" evidence="7">
    <location>
        <begin position="199"/>
        <end position="226"/>
    </location>
</feature>
<feature type="domain" description="RING-type" evidence="8">
    <location>
        <begin position="13"/>
        <end position="56"/>
    </location>
</feature>
<dbReference type="InterPro" id="IPR051051">
    <property type="entry name" value="E3_ubiq-ligase_TRIM/RNF"/>
</dbReference>
<dbReference type="Proteomes" id="UP000472262">
    <property type="component" value="Unassembled WGS sequence"/>
</dbReference>
<evidence type="ECO:0000256" key="7">
    <source>
        <dbReference type="SAM" id="Coils"/>
    </source>
</evidence>
<sequence>MAETSFSQDQFSCAVCLDLLKDPVAIPCGHSYCMSCITSYWDQEDQKGVYSCPQCRQTFTPRPALNKNIMLAEVVEQLKKTELQAGPEDVESDVCTRRKRKSVKSRQVCLNTFANPIHINSDNNSCMCFCIQMSLKERQRKFQQREKDLELREAVESHKHSAQTAVEDSERIFIELIRSIERSRSEVTQMIRERERAAVSRAEGLMYRLEQEIDDLKRRHAELEQISHIHGHTKFLKSFQSLAVSPESGDEPNITLSSLLSFDDVGKSLYQLKEKLEDFCREEIEKISGRGNAADSSRFTLDPNTVNKHLCLSERNRVVTFTAGVQQYPDHPDRFHYYPQVLCRESVCGRCYWELEWSGSGFVCISVSYIYINRKGRRNECVFGYNDQSWSLICSTSRCSFSHNDNHTELPELFSCSRIGVYVDHSAGTLSFYSVSDTMSLIHTVQTTFTQPLYPGFAVINGSAVKLCDL</sequence>
<dbReference type="GO" id="GO:0045087">
    <property type="term" value="P:innate immune response"/>
    <property type="evidence" value="ECO:0007669"/>
    <property type="project" value="UniProtKB-KW"/>
</dbReference>
<dbReference type="InterPro" id="IPR013320">
    <property type="entry name" value="ConA-like_dom_sf"/>
</dbReference>
<keyword evidence="7" id="KW-0175">Coiled coil</keyword>
<dbReference type="InterPro" id="IPR013083">
    <property type="entry name" value="Znf_RING/FYVE/PHD"/>
</dbReference>
<evidence type="ECO:0000313" key="11">
    <source>
        <dbReference type="Proteomes" id="UP000472262"/>
    </source>
</evidence>
<dbReference type="GO" id="GO:0005737">
    <property type="term" value="C:cytoplasm"/>
    <property type="evidence" value="ECO:0007669"/>
    <property type="project" value="UniProtKB-ARBA"/>
</dbReference>
<dbReference type="AlphaFoldDB" id="A0A672SAE6"/>
<dbReference type="Pfam" id="PF25600">
    <property type="entry name" value="TRIM_CC"/>
    <property type="match status" value="1"/>
</dbReference>
<proteinExistence type="predicted"/>
<dbReference type="PROSITE" id="PS50089">
    <property type="entry name" value="ZF_RING_2"/>
    <property type="match status" value="1"/>
</dbReference>
<dbReference type="InterPro" id="IPR001841">
    <property type="entry name" value="Znf_RING"/>
</dbReference>
<organism evidence="10 11">
    <name type="scientific">Sinocyclocheilus grahami</name>
    <name type="common">Dianchi golden-line fish</name>
    <name type="synonym">Barbus grahami</name>
    <dbReference type="NCBI Taxonomy" id="75366"/>
    <lineage>
        <taxon>Eukaryota</taxon>
        <taxon>Metazoa</taxon>
        <taxon>Chordata</taxon>
        <taxon>Craniata</taxon>
        <taxon>Vertebrata</taxon>
        <taxon>Euteleostomi</taxon>
        <taxon>Actinopterygii</taxon>
        <taxon>Neopterygii</taxon>
        <taxon>Teleostei</taxon>
        <taxon>Ostariophysi</taxon>
        <taxon>Cypriniformes</taxon>
        <taxon>Cyprinidae</taxon>
        <taxon>Cyprininae</taxon>
        <taxon>Sinocyclocheilus</taxon>
    </lineage>
</organism>
<keyword evidence="3 6" id="KW-0863">Zinc-finger</keyword>
<protein>
    <submittedName>
        <fullName evidence="10">Tripartite motif-containing protein 16-like protein</fullName>
    </submittedName>
</protein>
<dbReference type="InterPro" id="IPR001870">
    <property type="entry name" value="B30.2/SPRY"/>
</dbReference>
<keyword evidence="11" id="KW-1185">Reference proteome</keyword>
<dbReference type="InterPro" id="IPR003879">
    <property type="entry name" value="Butyrophylin_SPRY"/>
</dbReference>
<evidence type="ECO:0000259" key="8">
    <source>
        <dbReference type="PROSITE" id="PS50089"/>
    </source>
</evidence>
<dbReference type="SUPFAM" id="SSF49899">
    <property type="entry name" value="Concanavalin A-like lectins/glucanases"/>
    <property type="match status" value="1"/>
</dbReference>
<gene>
    <name evidence="10" type="primary">LOC107588236</name>
</gene>
<dbReference type="InterPro" id="IPR017907">
    <property type="entry name" value="Znf_RING_CS"/>
</dbReference>
<name>A0A672SAE6_SINGR</name>
<dbReference type="GO" id="GO:0008270">
    <property type="term" value="F:zinc ion binding"/>
    <property type="evidence" value="ECO:0007669"/>
    <property type="project" value="UniProtKB-KW"/>
</dbReference>